<sequence length="354" mass="40581">MDNLIKQMRVKFSGIEEGNVGETSRVRDRKIASQKTRSFKGDNRRSGQNWYKGQSSSSRELRYDDDSDHMESDEFRTAVAAAAFAINSAEEQRRRTRRRRDDSLNKSKRKQDHQDGPISVRPRERIQLPSSSSNKMKNKEDDSVPISTPTLLPKNPSELQEKLPRKASRPPGNTGLRDESSRESVGAPRFVMKKTPPPTPAPIDKQSDKTITNTKPESGFASSSHQQPTPPETKIDKKRSQSRLEDIKADVWEKTEMERIKERYEKLNAKILEWENEKKAKAKKKLSRKKDESESKRARALETYKTEMEMIDQIAEGARSQAEGNRRKEVNKVKEKADKIRLTGKIPTKTCLCL</sequence>
<evidence type="ECO:0000313" key="1">
    <source>
        <dbReference type="EMBL" id="KAI3729237.1"/>
    </source>
</evidence>
<evidence type="ECO:0000313" key="2">
    <source>
        <dbReference type="Proteomes" id="UP001055879"/>
    </source>
</evidence>
<accession>A0ACB9C4X2</accession>
<proteinExistence type="predicted"/>
<gene>
    <name evidence="1" type="ORF">L6452_17890</name>
</gene>
<dbReference type="Proteomes" id="UP001055879">
    <property type="component" value="Linkage Group LG05"/>
</dbReference>
<name>A0ACB9C4X2_ARCLA</name>
<keyword evidence="2" id="KW-1185">Reference proteome</keyword>
<protein>
    <submittedName>
        <fullName evidence="1">Uncharacterized protein</fullName>
    </submittedName>
</protein>
<organism evidence="1 2">
    <name type="scientific">Arctium lappa</name>
    <name type="common">Greater burdock</name>
    <name type="synonym">Lappa major</name>
    <dbReference type="NCBI Taxonomy" id="4217"/>
    <lineage>
        <taxon>Eukaryota</taxon>
        <taxon>Viridiplantae</taxon>
        <taxon>Streptophyta</taxon>
        <taxon>Embryophyta</taxon>
        <taxon>Tracheophyta</taxon>
        <taxon>Spermatophyta</taxon>
        <taxon>Magnoliopsida</taxon>
        <taxon>eudicotyledons</taxon>
        <taxon>Gunneridae</taxon>
        <taxon>Pentapetalae</taxon>
        <taxon>asterids</taxon>
        <taxon>campanulids</taxon>
        <taxon>Asterales</taxon>
        <taxon>Asteraceae</taxon>
        <taxon>Carduoideae</taxon>
        <taxon>Cardueae</taxon>
        <taxon>Arctiinae</taxon>
        <taxon>Arctium</taxon>
    </lineage>
</organism>
<reference evidence="2" key="1">
    <citation type="journal article" date="2022" name="Mol. Ecol. Resour.">
        <title>The genomes of chicory, endive, great burdock and yacon provide insights into Asteraceae palaeo-polyploidization history and plant inulin production.</title>
        <authorList>
            <person name="Fan W."/>
            <person name="Wang S."/>
            <person name="Wang H."/>
            <person name="Wang A."/>
            <person name="Jiang F."/>
            <person name="Liu H."/>
            <person name="Zhao H."/>
            <person name="Xu D."/>
            <person name="Zhang Y."/>
        </authorList>
    </citation>
    <scope>NUCLEOTIDE SEQUENCE [LARGE SCALE GENOMIC DNA]</scope>
    <source>
        <strain evidence="2">cv. Niubang</strain>
    </source>
</reference>
<comment type="caution">
    <text evidence="1">The sequence shown here is derived from an EMBL/GenBank/DDBJ whole genome shotgun (WGS) entry which is preliminary data.</text>
</comment>
<dbReference type="EMBL" id="CM042051">
    <property type="protein sequence ID" value="KAI3729237.1"/>
    <property type="molecule type" value="Genomic_DNA"/>
</dbReference>
<reference evidence="1 2" key="2">
    <citation type="journal article" date="2022" name="Mol. Ecol. Resour.">
        <title>The genomes of chicory, endive, great burdock and yacon provide insights into Asteraceae paleo-polyploidization history and plant inulin production.</title>
        <authorList>
            <person name="Fan W."/>
            <person name="Wang S."/>
            <person name="Wang H."/>
            <person name="Wang A."/>
            <person name="Jiang F."/>
            <person name="Liu H."/>
            <person name="Zhao H."/>
            <person name="Xu D."/>
            <person name="Zhang Y."/>
        </authorList>
    </citation>
    <scope>NUCLEOTIDE SEQUENCE [LARGE SCALE GENOMIC DNA]</scope>
    <source>
        <strain evidence="2">cv. Niubang</strain>
    </source>
</reference>